<evidence type="ECO:0000256" key="2">
    <source>
        <dbReference type="ARBA" id="ARBA00004236"/>
    </source>
</evidence>
<dbReference type="Proteomes" id="UP000256329">
    <property type="component" value="Unassembled WGS sequence"/>
</dbReference>
<evidence type="ECO:0000256" key="1">
    <source>
        <dbReference type="ARBA" id="ARBA00000085"/>
    </source>
</evidence>
<evidence type="ECO:0000256" key="13">
    <source>
        <dbReference type="SAM" id="Coils"/>
    </source>
</evidence>
<dbReference type="GO" id="GO:0000155">
    <property type="term" value="F:phosphorelay sensor kinase activity"/>
    <property type="evidence" value="ECO:0007669"/>
    <property type="project" value="InterPro"/>
</dbReference>
<keyword evidence="12 14" id="KW-0472">Membrane</keyword>
<evidence type="ECO:0000313" key="18">
    <source>
        <dbReference type="Proteomes" id="UP000256329"/>
    </source>
</evidence>
<evidence type="ECO:0000259" key="16">
    <source>
        <dbReference type="PROSITE" id="PS50112"/>
    </source>
</evidence>
<feature type="transmembrane region" description="Helical" evidence="14">
    <location>
        <begin position="36"/>
        <end position="53"/>
    </location>
</feature>
<dbReference type="GO" id="GO:0005524">
    <property type="term" value="F:ATP binding"/>
    <property type="evidence" value="ECO:0007669"/>
    <property type="project" value="UniProtKB-KW"/>
</dbReference>
<keyword evidence="14" id="KW-0812">Transmembrane</keyword>
<dbReference type="GO" id="GO:0045121">
    <property type="term" value="C:membrane raft"/>
    <property type="evidence" value="ECO:0007669"/>
    <property type="project" value="UniProtKB-SubCell"/>
</dbReference>
<dbReference type="NCBIfam" id="TIGR00229">
    <property type="entry name" value="sensory_box"/>
    <property type="match status" value="1"/>
</dbReference>
<accession>A0A3D8P6C6</accession>
<dbReference type="PANTHER" id="PTHR43711">
    <property type="entry name" value="TWO-COMPONENT HISTIDINE KINASE"/>
    <property type="match status" value="1"/>
</dbReference>
<keyword evidence="8" id="KW-0547">Nucleotide-binding</keyword>
<evidence type="ECO:0000256" key="9">
    <source>
        <dbReference type="ARBA" id="ARBA00022777"/>
    </source>
</evidence>
<organism evidence="17 18">
    <name type="scientific">Ammonifex thiophilus</name>
    <dbReference type="NCBI Taxonomy" id="444093"/>
    <lineage>
        <taxon>Bacteria</taxon>
        <taxon>Bacillati</taxon>
        <taxon>Bacillota</taxon>
        <taxon>Clostridia</taxon>
        <taxon>Thermoanaerobacterales</taxon>
        <taxon>Thermoanaerobacteraceae</taxon>
        <taxon>Ammonifex</taxon>
    </lineage>
</organism>
<dbReference type="SMART" id="SM00387">
    <property type="entry name" value="HATPase_c"/>
    <property type="match status" value="1"/>
</dbReference>
<dbReference type="FunFam" id="3.30.565.10:FF:000023">
    <property type="entry name" value="PAS domain-containing sensor histidine kinase"/>
    <property type="match status" value="1"/>
</dbReference>
<dbReference type="EMBL" id="QSLN01000004">
    <property type="protein sequence ID" value="RDV83564.1"/>
    <property type="molecule type" value="Genomic_DNA"/>
</dbReference>
<dbReference type="InterPro" id="IPR050736">
    <property type="entry name" value="Sensor_HK_Regulatory"/>
</dbReference>
<evidence type="ECO:0000256" key="12">
    <source>
        <dbReference type="ARBA" id="ARBA00023136"/>
    </source>
</evidence>
<dbReference type="Gene3D" id="1.10.287.130">
    <property type="match status" value="1"/>
</dbReference>
<dbReference type="PROSITE" id="PS50109">
    <property type="entry name" value="HIS_KIN"/>
    <property type="match status" value="1"/>
</dbReference>
<evidence type="ECO:0000256" key="6">
    <source>
        <dbReference type="ARBA" id="ARBA00022553"/>
    </source>
</evidence>
<keyword evidence="11" id="KW-0902">Two-component regulatory system</keyword>
<evidence type="ECO:0000256" key="8">
    <source>
        <dbReference type="ARBA" id="ARBA00022741"/>
    </source>
</evidence>
<dbReference type="PRINTS" id="PR00344">
    <property type="entry name" value="BCTRLSENSOR"/>
</dbReference>
<comment type="caution">
    <text evidence="17">The sequence shown here is derived from an EMBL/GenBank/DDBJ whole genome shotgun (WGS) entry which is preliminary data.</text>
</comment>
<dbReference type="SMART" id="SM00091">
    <property type="entry name" value="PAS"/>
    <property type="match status" value="1"/>
</dbReference>
<dbReference type="GO" id="GO:0005886">
    <property type="term" value="C:plasma membrane"/>
    <property type="evidence" value="ECO:0007669"/>
    <property type="project" value="UniProtKB-SubCell"/>
</dbReference>
<dbReference type="InterPro" id="IPR013656">
    <property type="entry name" value="PAS_4"/>
</dbReference>
<dbReference type="RefSeq" id="WP_115792324.1">
    <property type="nucleotide sequence ID" value="NZ_QSLN01000004.1"/>
</dbReference>
<dbReference type="InterPro" id="IPR036890">
    <property type="entry name" value="HATPase_C_sf"/>
</dbReference>
<dbReference type="AlphaFoldDB" id="A0A3D8P6C6"/>
<evidence type="ECO:0000256" key="10">
    <source>
        <dbReference type="ARBA" id="ARBA00022840"/>
    </source>
</evidence>
<dbReference type="SUPFAM" id="SSF55785">
    <property type="entry name" value="PYP-like sensor domain (PAS domain)"/>
    <property type="match status" value="1"/>
</dbReference>
<feature type="coiled-coil region" evidence="13">
    <location>
        <begin position="68"/>
        <end position="95"/>
    </location>
</feature>
<proteinExistence type="predicted"/>
<dbReference type="Pfam" id="PF08448">
    <property type="entry name" value="PAS_4"/>
    <property type="match status" value="1"/>
</dbReference>
<sequence length="418" mass="46943">MVARRFYGWSIFFLSLPLAVYLGITVMENKFSPLSFIWGAGLLGLLAFVLAVFRRPDSPAALGSDLSLRQLRSQLAELTREKEQLEAILSGLSEAVLALDHEGRVLLANQAVKELFGIAPEEARGKTVLEVARDYRLEELVGRVRDTGVSAEQELTFLFPQPRIFAVRASPLPPDKVVVVLREVTHERRLERMRREFVANVSHELRTPLTAIKGFVEALEDGALEDRETAQEFLQIIASETERLIRLVEDLLRLSRLESRQTFLRRQEVDLTELIGNIAPVWRRQAEKKGLIFEIDLPPGLPPVPGDPELLTQVFVNLIDNALKYTPAGKVRIRGEHQPGWVRIEVEDTGIGIPQDCLPRVFERFFRVDRARSRASGGTGLGLSIVKHIVELHGGKVGVESELGKGSRFWVYLPSPQS</sequence>
<evidence type="ECO:0000256" key="11">
    <source>
        <dbReference type="ARBA" id="ARBA00023012"/>
    </source>
</evidence>
<dbReference type="InterPro" id="IPR003594">
    <property type="entry name" value="HATPase_dom"/>
</dbReference>
<reference evidence="17 18" key="1">
    <citation type="submission" date="2018-08" db="EMBL/GenBank/DDBJ databases">
        <title>Form III RuBisCO-mediated autotrophy in Thermodesulfobium bacteria.</title>
        <authorList>
            <person name="Toshchakov S.V."/>
            <person name="Kublanov I.V."/>
            <person name="Frolov E."/>
            <person name="Bonch-Osmolovskaya E.A."/>
            <person name="Tourova T.P."/>
            <person name="Chernych N.A."/>
            <person name="Lebedinsky A.V."/>
        </authorList>
    </citation>
    <scope>NUCLEOTIDE SEQUENCE [LARGE SCALE GENOMIC DNA]</scope>
    <source>
        <strain evidence="17 18">SR</strain>
    </source>
</reference>
<name>A0A3D8P6C6_9THEO</name>
<dbReference type="InterPro" id="IPR035965">
    <property type="entry name" value="PAS-like_dom_sf"/>
</dbReference>
<dbReference type="EC" id="2.7.13.3" evidence="4"/>
<feature type="domain" description="PAS" evidence="16">
    <location>
        <begin position="81"/>
        <end position="129"/>
    </location>
</feature>
<evidence type="ECO:0000256" key="7">
    <source>
        <dbReference type="ARBA" id="ARBA00022679"/>
    </source>
</evidence>
<keyword evidence="6" id="KW-0597">Phosphoprotein</keyword>
<evidence type="ECO:0000256" key="14">
    <source>
        <dbReference type="SAM" id="Phobius"/>
    </source>
</evidence>
<dbReference type="InterPro" id="IPR005467">
    <property type="entry name" value="His_kinase_dom"/>
</dbReference>
<dbReference type="CDD" id="cd00082">
    <property type="entry name" value="HisKA"/>
    <property type="match status" value="1"/>
</dbReference>
<dbReference type="PANTHER" id="PTHR43711:SF1">
    <property type="entry name" value="HISTIDINE KINASE 1"/>
    <property type="match status" value="1"/>
</dbReference>
<dbReference type="CDD" id="cd00130">
    <property type="entry name" value="PAS"/>
    <property type="match status" value="1"/>
</dbReference>
<keyword evidence="13" id="KW-0175">Coiled coil</keyword>
<evidence type="ECO:0000259" key="15">
    <source>
        <dbReference type="PROSITE" id="PS50109"/>
    </source>
</evidence>
<dbReference type="CDD" id="cd16922">
    <property type="entry name" value="HATPase_EvgS-ArcB-TorS-like"/>
    <property type="match status" value="1"/>
</dbReference>
<dbReference type="SMART" id="SM00388">
    <property type="entry name" value="HisKA"/>
    <property type="match status" value="1"/>
</dbReference>
<dbReference type="OrthoDB" id="9796330at2"/>
<dbReference type="Gene3D" id="3.30.565.10">
    <property type="entry name" value="Histidine kinase-like ATPase, C-terminal domain"/>
    <property type="match status" value="1"/>
</dbReference>
<gene>
    <name evidence="17" type="ORF">DXX99_04505</name>
</gene>
<dbReference type="InterPro" id="IPR036097">
    <property type="entry name" value="HisK_dim/P_sf"/>
</dbReference>
<dbReference type="SUPFAM" id="SSF55874">
    <property type="entry name" value="ATPase domain of HSP90 chaperone/DNA topoisomerase II/histidine kinase"/>
    <property type="match status" value="1"/>
</dbReference>
<comment type="catalytic activity">
    <reaction evidence="1">
        <text>ATP + protein L-histidine = ADP + protein N-phospho-L-histidine.</text>
        <dbReference type="EC" id="2.7.13.3"/>
    </reaction>
</comment>
<keyword evidence="9" id="KW-0418">Kinase</keyword>
<evidence type="ECO:0000256" key="4">
    <source>
        <dbReference type="ARBA" id="ARBA00012438"/>
    </source>
</evidence>
<keyword evidence="7" id="KW-0808">Transferase</keyword>
<keyword evidence="18" id="KW-1185">Reference proteome</keyword>
<dbReference type="InterPro" id="IPR000014">
    <property type="entry name" value="PAS"/>
</dbReference>
<feature type="domain" description="Histidine kinase" evidence="15">
    <location>
        <begin position="200"/>
        <end position="417"/>
    </location>
</feature>
<feature type="transmembrane region" description="Helical" evidence="14">
    <location>
        <begin position="6"/>
        <end position="24"/>
    </location>
</feature>
<dbReference type="SUPFAM" id="SSF47384">
    <property type="entry name" value="Homodimeric domain of signal transducing histidine kinase"/>
    <property type="match status" value="1"/>
</dbReference>
<comment type="subcellular location">
    <subcellularLocation>
        <location evidence="2">Cell membrane</location>
    </subcellularLocation>
    <subcellularLocation>
        <location evidence="3">Membrane raft</location>
        <topology evidence="3">Multi-pass membrane protein</topology>
    </subcellularLocation>
</comment>
<evidence type="ECO:0000256" key="3">
    <source>
        <dbReference type="ARBA" id="ARBA00004314"/>
    </source>
</evidence>
<dbReference type="FunFam" id="1.10.287.130:FF:000001">
    <property type="entry name" value="Two-component sensor histidine kinase"/>
    <property type="match status" value="1"/>
</dbReference>
<dbReference type="Pfam" id="PF00512">
    <property type="entry name" value="HisKA"/>
    <property type="match status" value="1"/>
</dbReference>
<keyword evidence="14" id="KW-1133">Transmembrane helix</keyword>
<dbReference type="Gene3D" id="3.30.450.20">
    <property type="entry name" value="PAS domain"/>
    <property type="match status" value="1"/>
</dbReference>
<protein>
    <recommendedName>
        <fullName evidence="4">histidine kinase</fullName>
        <ecNumber evidence="4">2.7.13.3</ecNumber>
    </recommendedName>
</protein>
<evidence type="ECO:0000313" key="17">
    <source>
        <dbReference type="EMBL" id="RDV83564.1"/>
    </source>
</evidence>
<dbReference type="Pfam" id="PF02518">
    <property type="entry name" value="HATPase_c"/>
    <property type="match status" value="1"/>
</dbReference>
<dbReference type="PROSITE" id="PS50112">
    <property type="entry name" value="PAS"/>
    <property type="match status" value="1"/>
</dbReference>
<dbReference type="NCBIfam" id="NF046044">
    <property type="entry name" value="PnpS"/>
    <property type="match status" value="1"/>
</dbReference>
<dbReference type="InterPro" id="IPR003661">
    <property type="entry name" value="HisK_dim/P_dom"/>
</dbReference>
<keyword evidence="5" id="KW-1003">Cell membrane</keyword>
<keyword evidence="10" id="KW-0067">ATP-binding</keyword>
<evidence type="ECO:0000256" key="5">
    <source>
        <dbReference type="ARBA" id="ARBA00022475"/>
    </source>
</evidence>
<dbReference type="InterPro" id="IPR004358">
    <property type="entry name" value="Sig_transdc_His_kin-like_C"/>
</dbReference>